<evidence type="ECO:0000313" key="4">
    <source>
        <dbReference type="Proteomes" id="UP001465153"/>
    </source>
</evidence>
<feature type="compositionally biased region" description="Basic and acidic residues" evidence="1">
    <location>
        <begin position="433"/>
        <end position="442"/>
    </location>
</feature>
<comment type="caution">
    <text evidence="3">The sequence shown here is derived from an EMBL/GenBank/DDBJ whole genome shotgun (WGS) entry which is preliminary data.</text>
</comment>
<proteinExistence type="predicted"/>
<feature type="compositionally biased region" description="Polar residues" evidence="1">
    <location>
        <begin position="418"/>
        <end position="432"/>
    </location>
</feature>
<evidence type="ECO:0000259" key="2">
    <source>
        <dbReference type="Pfam" id="PF17948"/>
    </source>
</evidence>
<feature type="domain" description="DnaT DNA-binding" evidence="2">
    <location>
        <begin position="353"/>
        <end position="416"/>
    </location>
</feature>
<protein>
    <recommendedName>
        <fullName evidence="2">DnaT DNA-binding domain-containing protein</fullName>
    </recommendedName>
</protein>
<name>A0ABQ0A8W2_9GAMM</name>
<feature type="domain" description="DnaT DNA-binding" evidence="2">
    <location>
        <begin position="279"/>
        <end position="339"/>
    </location>
</feature>
<dbReference type="Gene3D" id="1.10.8.1180">
    <property type="match status" value="4"/>
</dbReference>
<dbReference type="Pfam" id="PF17948">
    <property type="entry name" value="DnaT"/>
    <property type="match status" value="4"/>
</dbReference>
<feature type="domain" description="DnaT DNA-binding" evidence="2">
    <location>
        <begin position="206"/>
        <end position="269"/>
    </location>
</feature>
<feature type="domain" description="DnaT DNA-binding" evidence="2">
    <location>
        <begin position="129"/>
        <end position="194"/>
    </location>
</feature>
<dbReference type="InterPro" id="IPR040480">
    <property type="entry name" value="DnaT_DNA_bind"/>
</dbReference>
<keyword evidence="4" id="KW-1185">Reference proteome</keyword>
<dbReference type="Proteomes" id="UP001465153">
    <property type="component" value="Unassembled WGS sequence"/>
</dbReference>
<dbReference type="RefSeq" id="WP_353302755.1">
    <property type="nucleotide sequence ID" value="NZ_BAABWN010000005.1"/>
</dbReference>
<organism evidence="3 4">
    <name type="scientific">Sessilibacter corallicola</name>
    <dbReference type="NCBI Taxonomy" id="2904075"/>
    <lineage>
        <taxon>Bacteria</taxon>
        <taxon>Pseudomonadati</taxon>
        <taxon>Pseudomonadota</taxon>
        <taxon>Gammaproteobacteria</taxon>
        <taxon>Cellvibrionales</taxon>
        <taxon>Cellvibrionaceae</taxon>
        <taxon>Sessilibacter</taxon>
    </lineage>
</organism>
<feature type="compositionally biased region" description="Low complexity" evidence="1">
    <location>
        <begin position="103"/>
        <end position="114"/>
    </location>
</feature>
<evidence type="ECO:0000313" key="3">
    <source>
        <dbReference type="EMBL" id="GAA6168095.1"/>
    </source>
</evidence>
<gene>
    <name evidence="3" type="ORF">NBRC116591_19060</name>
</gene>
<accession>A0ABQ0A8W2</accession>
<evidence type="ECO:0000256" key="1">
    <source>
        <dbReference type="SAM" id="MobiDB-lite"/>
    </source>
</evidence>
<feature type="region of interest" description="Disordered" evidence="1">
    <location>
        <begin position="418"/>
        <end position="454"/>
    </location>
</feature>
<sequence>MSDYPLNTNDRPVVISRDQACQHGLEIATLISVLKEFSFYQDARVRNGFRWYRLQKHHAQALLPFWNDADIERISQQMRSQGILLLASAPFTACGELKFAFNERQQQQESQNRETATPLPEFTGGQKLPIAPNWQPNPETLTRIGEHAIPESFTRAQVPEFVSYWRERGDGQRAWGAKFQTHVLRRWRQHQTDQARLQKTQSQQTTLPPNWQPDNQVVAQLRNEDIPLAHIEDCANRFRLYYHETGTTTASWSMTFYSWVKKDWQEKETPFLPNRKPVPMTSQWRPAEHTITYLAQLDIDRQFISECIPEFVHKWIENGGFRSNWGDLFSQHVSKQWAYFREGVEINPTATLINQQWQPSIECRELLQQQCEMSEAFINAQIPEFVLYWRNRGEPKHSWDSIFIRHSKYIWAKQHQLTTNQQTHGNERQQPGDTKRSTRDVSLEENLTDRSWAY</sequence>
<feature type="region of interest" description="Disordered" evidence="1">
    <location>
        <begin position="103"/>
        <end position="133"/>
    </location>
</feature>
<reference evidence="3 4" key="1">
    <citation type="submission" date="2024-04" db="EMBL/GenBank/DDBJ databases">
        <title>Draft genome sequence of Sessilibacter corallicola NBRC 116591.</title>
        <authorList>
            <person name="Miyakawa T."/>
            <person name="Kusuya Y."/>
            <person name="Miura T."/>
        </authorList>
    </citation>
    <scope>NUCLEOTIDE SEQUENCE [LARGE SCALE GENOMIC DNA]</scope>
    <source>
        <strain evidence="3 4">KU-00831-HH</strain>
    </source>
</reference>
<dbReference type="EMBL" id="BAABWN010000005">
    <property type="protein sequence ID" value="GAA6168095.1"/>
    <property type="molecule type" value="Genomic_DNA"/>
</dbReference>